<sequence>MDMAEESHELDYDQAKRGAQLFVNRHAKARDLRALRTMINHRLRGRRGWHLDTIPNESLGMIVAASLAAVVTVVQVVMFLALDA</sequence>
<evidence type="ECO:0000256" key="1">
    <source>
        <dbReference type="SAM" id="Phobius"/>
    </source>
</evidence>
<dbReference type="Proteomes" id="UP000195412">
    <property type="component" value="Chromosome I"/>
</dbReference>
<name>A0A1Y6JTV0_9LACO</name>
<organism evidence="2 3">
    <name type="scientific">Levilactobacillus zymae</name>
    <dbReference type="NCBI Taxonomy" id="267363"/>
    <lineage>
        <taxon>Bacteria</taxon>
        <taxon>Bacillati</taxon>
        <taxon>Bacillota</taxon>
        <taxon>Bacilli</taxon>
        <taxon>Lactobacillales</taxon>
        <taxon>Lactobacillaceae</taxon>
        <taxon>Levilactobacillus</taxon>
    </lineage>
</organism>
<dbReference type="AlphaFoldDB" id="A0A1Y6JTV0"/>
<proteinExistence type="predicted"/>
<keyword evidence="1" id="KW-0472">Membrane</keyword>
<accession>A0A1Y6JTV0</accession>
<reference evidence="3" key="1">
    <citation type="submission" date="2017-05" db="EMBL/GenBank/DDBJ databases">
        <authorList>
            <person name="Papadimitriou K."/>
        </authorList>
    </citation>
    <scope>NUCLEOTIDE SEQUENCE [LARGE SCALE GENOMIC DNA]</scope>
    <source>
        <strain evidence="3">ACA-DC 3411</strain>
    </source>
</reference>
<evidence type="ECO:0000313" key="2">
    <source>
        <dbReference type="EMBL" id="SMS13275.1"/>
    </source>
</evidence>
<protein>
    <submittedName>
        <fullName evidence="2">Uncharacterized protein</fullName>
    </submittedName>
</protein>
<evidence type="ECO:0000313" key="3">
    <source>
        <dbReference type="Proteomes" id="UP000195412"/>
    </source>
</evidence>
<feature type="transmembrane region" description="Helical" evidence="1">
    <location>
        <begin position="59"/>
        <end position="82"/>
    </location>
</feature>
<gene>
    <name evidence="2" type="ORF">LZ3411_0225</name>
</gene>
<dbReference type="KEGG" id="lzy:LZ3411_0225"/>
<keyword evidence="1" id="KW-0812">Transmembrane</keyword>
<keyword evidence="1" id="KW-1133">Transmembrane helix</keyword>
<dbReference type="EMBL" id="LT854705">
    <property type="protein sequence ID" value="SMS13275.1"/>
    <property type="molecule type" value="Genomic_DNA"/>
</dbReference>